<evidence type="ECO:0000313" key="2">
    <source>
        <dbReference type="Proteomes" id="UP000199469"/>
    </source>
</evidence>
<dbReference type="EMBL" id="FOIU01000001">
    <property type="protein sequence ID" value="SEW25166.1"/>
    <property type="molecule type" value="Genomic_DNA"/>
</dbReference>
<organism evidence="1 2">
    <name type="scientific">Chryseobacterium wanjuense</name>
    <dbReference type="NCBI Taxonomy" id="356305"/>
    <lineage>
        <taxon>Bacteria</taxon>
        <taxon>Pseudomonadati</taxon>
        <taxon>Bacteroidota</taxon>
        <taxon>Flavobacteriia</taxon>
        <taxon>Flavobacteriales</taxon>
        <taxon>Weeksellaceae</taxon>
        <taxon>Chryseobacterium group</taxon>
        <taxon>Chryseobacterium</taxon>
    </lineage>
</organism>
<accession>A0A1I0QDV3</accession>
<keyword evidence="2" id="KW-1185">Reference proteome</keyword>
<dbReference type="RefSeq" id="WP_089791688.1">
    <property type="nucleotide sequence ID" value="NZ_FOIU01000001.1"/>
</dbReference>
<proteinExistence type="predicted"/>
<dbReference type="AlphaFoldDB" id="A0A1I0QDV3"/>
<name>A0A1I0QDV3_9FLAO</name>
<dbReference type="Proteomes" id="UP000199469">
    <property type="component" value="Unassembled WGS sequence"/>
</dbReference>
<sequence>MKLLFLIVFTLTFNGIQAQKKRSLTNPNDRKYFYEQLKKIWEGTEALGSNTIQDKNDKLTSDTFPLILDITSPKPIEVDHHFEEFGAHLAYLFWAQLLKDFSQFQFFSLQLTDQRGQKTSLTFHYLGKKELEYYSRLQQQVVKIKFNEVK</sequence>
<evidence type="ECO:0000313" key="1">
    <source>
        <dbReference type="EMBL" id="SEW25166.1"/>
    </source>
</evidence>
<reference evidence="2" key="1">
    <citation type="submission" date="2016-10" db="EMBL/GenBank/DDBJ databases">
        <authorList>
            <person name="Varghese N."/>
            <person name="Submissions S."/>
        </authorList>
    </citation>
    <scope>NUCLEOTIDE SEQUENCE [LARGE SCALE GENOMIC DNA]</scope>
    <source>
        <strain evidence="2">DSM 17724</strain>
    </source>
</reference>
<protein>
    <submittedName>
        <fullName evidence="1">Uncharacterized protein</fullName>
    </submittedName>
</protein>
<gene>
    <name evidence="1" type="ORF">SAMN05421841_1838</name>
</gene>
<dbReference type="STRING" id="356305.SAMN05421841_1838"/>